<evidence type="ECO:0000256" key="2">
    <source>
        <dbReference type="ARBA" id="ARBA00022630"/>
    </source>
</evidence>
<dbReference type="PANTHER" id="PTHR46028:SF2">
    <property type="entry name" value="KYNURENINE 3-MONOOXYGENASE"/>
    <property type="match status" value="1"/>
</dbReference>
<dbReference type="EC" id="1.14.13.9" evidence="11"/>
<keyword evidence="15" id="KW-1185">Reference proteome</keyword>
<dbReference type="InterPro" id="IPR027545">
    <property type="entry name" value="Kynurenine_monooxygenase"/>
</dbReference>
<comment type="cofactor">
    <cofactor evidence="1 11">
        <name>FAD</name>
        <dbReference type="ChEBI" id="CHEBI:57692"/>
    </cofactor>
</comment>
<dbReference type="SUPFAM" id="SSF51905">
    <property type="entry name" value="FAD/NAD(P)-binding domain"/>
    <property type="match status" value="1"/>
</dbReference>
<name>A0AAE0NVV2_SORBR</name>
<keyword evidence="9 11" id="KW-0496">Mitochondrion</keyword>
<comment type="pathway">
    <text evidence="11">Cofactor biosynthesis; NAD(+) biosynthesis; quinolinate from L-kynurenine: step 1/3.</text>
</comment>
<organism evidence="14 15">
    <name type="scientific">Sordaria brevicollis</name>
    <dbReference type="NCBI Taxonomy" id="83679"/>
    <lineage>
        <taxon>Eukaryota</taxon>
        <taxon>Fungi</taxon>
        <taxon>Dikarya</taxon>
        <taxon>Ascomycota</taxon>
        <taxon>Pezizomycotina</taxon>
        <taxon>Sordariomycetes</taxon>
        <taxon>Sordariomycetidae</taxon>
        <taxon>Sordariales</taxon>
        <taxon>Sordariaceae</taxon>
        <taxon>Sordaria</taxon>
    </lineage>
</organism>
<comment type="function">
    <text evidence="11">Catalyzes the hydroxylation of L-kynurenine (L-Kyn) to form 3-hydroxy-L-kynurenine (L-3OHKyn). Required for synthesis of quinolinic acid.</text>
</comment>
<dbReference type="GO" id="GO:0019805">
    <property type="term" value="P:quinolinate biosynthetic process"/>
    <property type="evidence" value="ECO:0007669"/>
    <property type="project" value="UniProtKB-UniRule"/>
</dbReference>
<keyword evidence="12" id="KW-0812">Transmembrane</keyword>
<keyword evidence="3 11" id="KW-0662">Pyridine nucleotide biosynthesis</keyword>
<dbReference type="EMBL" id="JAUTDP010000015">
    <property type="protein sequence ID" value="KAK3388601.1"/>
    <property type="molecule type" value="Genomic_DNA"/>
</dbReference>
<proteinExistence type="inferred from homology"/>
<dbReference type="HAMAP" id="MF_01971">
    <property type="entry name" value="Kynurenine_monooxygenase"/>
    <property type="match status" value="1"/>
</dbReference>
<accession>A0AAE0NVV2</accession>
<evidence type="ECO:0000256" key="1">
    <source>
        <dbReference type="ARBA" id="ARBA00001974"/>
    </source>
</evidence>
<evidence type="ECO:0000256" key="3">
    <source>
        <dbReference type="ARBA" id="ARBA00022642"/>
    </source>
</evidence>
<reference evidence="14" key="1">
    <citation type="journal article" date="2023" name="Mol. Phylogenet. Evol.">
        <title>Genome-scale phylogeny and comparative genomics of the fungal order Sordariales.</title>
        <authorList>
            <person name="Hensen N."/>
            <person name="Bonometti L."/>
            <person name="Westerberg I."/>
            <person name="Brannstrom I.O."/>
            <person name="Guillou S."/>
            <person name="Cros-Aarteil S."/>
            <person name="Calhoun S."/>
            <person name="Haridas S."/>
            <person name="Kuo A."/>
            <person name="Mondo S."/>
            <person name="Pangilinan J."/>
            <person name="Riley R."/>
            <person name="LaButti K."/>
            <person name="Andreopoulos B."/>
            <person name="Lipzen A."/>
            <person name="Chen C."/>
            <person name="Yan M."/>
            <person name="Daum C."/>
            <person name="Ng V."/>
            <person name="Clum A."/>
            <person name="Steindorff A."/>
            <person name="Ohm R.A."/>
            <person name="Martin F."/>
            <person name="Silar P."/>
            <person name="Natvig D.O."/>
            <person name="Lalanne C."/>
            <person name="Gautier V."/>
            <person name="Ament-Velasquez S.L."/>
            <person name="Kruys A."/>
            <person name="Hutchinson M.I."/>
            <person name="Powell A.J."/>
            <person name="Barry K."/>
            <person name="Miller A.N."/>
            <person name="Grigoriev I.V."/>
            <person name="Debuchy R."/>
            <person name="Gladieux P."/>
            <person name="Hiltunen Thoren M."/>
            <person name="Johannesson H."/>
        </authorList>
    </citation>
    <scope>NUCLEOTIDE SEQUENCE</scope>
    <source>
        <strain evidence="14">FGSC 1904</strain>
    </source>
</reference>
<keyword evidence="12" id="KW-1133">Transmembrane helix</keyword>
<dbReference type="PRINTS" id="PR00420">
    <property type="entry name" value="RNGMNOXGNASE"/>
</dbReference>
<keyword evidence="7 11" id="KW-0560">Oxidoreductase</keyword>
<evidence type="ECO:0000256" key="12">
    <source>
        <dbReference type="SAM" id="Phobius"/>
    </source>
</evidence>
<evidence type="ECO:0000313" key="14">
    <source>
        <dbReference type="EMBL" id="KAK3388601.1"/>
    </source>
</evidence>
<comment type="caution">
    <text evidence="14">The sequence shown here is derived from an EMBL/GenBank/DDBJ whole genome shotgun (WGS) entry which is preliminary data.</text>
</comment>
<dbReference type="GO" id="GO:0004502">
    <property type="term" value="F:kynurenine 3-monooxygenase activity"/>
    <property type="evidence" value="ECO:0007669"/>
    <property type="project" value="UniProtKB-UniRule"/>
</dbReference>
<evidence type="ECO:0000256" key="4">
    <source>
        <dbReference type="ARBA" id="ARBA00022787"/>
    </source>
</evidence>
<evidence type="ECO:0000256" key="9">
    <source>
        <dbReference type="ARBA" id="ARBA00023128"/>
    </source>
</evidence>
<dbReference type="GO" id="GO:0071949">
    <property type="term" value="F:FAD binding"/>
    <property type="evidence" value="ECO:0007669"/>
    <property type="project" value="InterPro"/>
</dbReference>
<keyword evidence="2 11" id="KW-0285">Flavoprotein</keyword>
<dbReference type="Proteomes" id="UP001281003">
    <property type="component" value="Unassembled WGS sequence"/>
</dbReference>
<dbReference type="Pfam" id="PF01494">
    <property type="entry name" value="FAD_binding_3"/>
    <property type="match status" value="1"/>
</dbReference>
<keyword evidence="6 11" id="KW-0521">NADP</keyword>
<evidence type="ECO:0000313" key="15">
    <source>
        <dbReference type="Proteomes" id="UP001281003"/>
    </source>
</evidence>
<comment type="subcellular location">
    <subcellularLocation>
        <location evidence="11">Mitochondrion outer membrane</location>
    </subcellularLocation>
</comment>
<protein>
    <recommendedName>
        <fullName evidence="11">Kynurenine 3-monooxygenase</fullName>
        <ecNumber evidence="11">1.14.13.9</ecNumber>
    </recommendedName>
    <alternativeName>
        <fullName evidence="11">Biosynthesis of nicotinic acid protein 4</fullName>
    </alternativeName>
    <alternativeName>
        <fullName evidence="11">Kynurenine 3-hydroxylase</fullName>
    </alternativeName>
</protein>
<dbReference type="InterPro" id="IPR002938">
    <property type="entry name" value="FAD-bd"/>
</dbReference>
<feature type="transmembrane region" description="Helical" evidence="12">
    <location>
        <begin position="496"/>
        <end position="518"/>
    </location>
</feature>
<dbReference type="GO" id="GO:0034354">
    <property type="term" value="P:'de novo' NAD+ biosynthetic process from L-tryptophan"/>
    <property type="evidence" value="ECO:0007669"/>
    <property type="project" value="UniProtKB-UniRule"/>
</dbReference>
<comment type="similarity">
    <text evidence="11">Belongs to the aromatic-ring hydroxylase family. KMO subfamily.</text>
</comment>
<gene>
    <name evidence="11" type="primary">BNA4</name>
    <name evidence="14" type="ORF">B0T20DRAFT_425854</name>
</gene>
<comment type="catalytic activity">
    <reaction evidence="10 11">
        <text>L-kynurenine + NADPH + O2 + H(+) = 3-hydroxy-L-kynurenine + NADP(+) + H2O</text>
        <dbReference type="Rhea" id="RHEA:20545"/>
        <dbReference type="ChEBI" id="CHEBI:15377"/>
        <dbReference type="ChEBI" id="CHEBI:15378"/>
        <dbReference type="ChEBI" id="CHEBI:15379"/>
        <dbReference type="ChEBI" id="CHEBI:57783"/>
        <dbReference type="ChEBI" id="CHEBI:57959"/>
        <dbReference type="ChEBI" id="CHEBI:58125"/>
        <dbReference type="ChEBI" id="CHEBI:58349"/>
        <dbReference type="EC" id="1.14.13.9"/>
    </reaction>
</comment>
<dbReference type="Gene3D" id="3.50.50.60">
    <property type="entry name" value="FAD/NAD(P)-binding domain"/>
    <property type="match status" value="1"/>
</dbReference>
<evidence type="ECO:0000256" key="6">
    <source>
        <dbReference type="ARBA" id="ARBA00022857"/>
    </source>
</evidence>
<keyword evidence="8 11" id="KW-0503">Monooxygenase</keyword>
<reference evidence="14" key="2">
    <citation type="submission" date="2023-07" db="EMBL/GenBank/DDBJ databases">
        <authorList>
            <consortium name="Lawrence Berkeley National Laboratory"/>
            <person name="Haridas S."/>
            <person name="Hensen N."/>
            <person name="Bonometti L."/>
            <person name="Westerberg I."/>
            <person name="Brannstrom I.O."/>
            <person name="Guillou S."/>
            <person name="Cros-Aarteil S."/>
            <person name="Calhoun S."/>
            <person name="Kuo A."/>
            <person name="Mondo S."/>
            <person name="Pangilinan J."/>
            <person name="Riley R."/>
            <person name="LaButti K."/>
            <person name="Andreopoulos B."/>
            <person name="Lipzen A."/>
            <person name="Chen C."/>
            <person name="Yanf M."/>
            <person name="Daum C."/>
            <person name="Ng V."/>
            <person name="Clum A."/>
            <person name="Steindorff A."/>
            <person name="Ohm R."/>
            <person name="Martin F."/>
            <person name="Silar P."/>
            <person name="Natvig D."/>
            <person name="Lalanne C."/>
            <person name="Gautier V."/>
            <person name="Ament-velasquez S.L."/>
            <person name="Kruys A."/>
            <person name="Hutchinson M.I."/>
            <person name="Powell A.J."/>
            <person name="Barry K."/>
            <person name="Miller A.N."/>
            <person name="Grigoriev I.V."/>
            <person name="Debuchy R."/>
            <person name="Gladieux P."/>
            <person name="Thoren M.H."/>
            <person name="Johannesson H."/>
        </authorList>
    </citation>
    <scope>NUCLEOTIDE SEQUENCE</scope>
    <source>
        <strain evidence="14">FGSC 1904</strain>
    </source>
</reference>
<dbReference type="InterPro" id="IPR036188">
    <property type="entry name" value="FAD/NAD-bd_sf"/>
</dbReference>
<sequence>MQSLTYFISTFHCLFRFPALLTRAAESGEIFSNTSYSFFIGKMEEERRQKVVVVGAGPVGSLAALYAANRGHDVEIYELRGDLRDPSTTPLNFTRSINLALSERGLNAMRHANQPRLIDYVKGVTIPMRGRMIHGKRPDGKLYEEAQDYDIHGRSILAIDRGDLNKRLLDMLEEMPNVTFFFNHKLTGADFKRNKAWFEVKDESTYNLRDRAREIEIDFDFMIGADGAHSAVRYHLMKFARMDYQQEYIDTLWCEFQIAPRAESKNKFRISPNHLHIWPGKEFMFIAIPSEDGSFTCTLFAPVAIYELLESDSSQIPSFFDKYFPGVTSLIHPSDLIAQFQSNPHLPLISIKCKPYHFSSSVVILGDAAHAMVPFYGQGMNAGLEDVRILFDILDKHDRMTNDDSSLEASAREIALAEYSAVRMPDAHAINDLALQNYIEMRSSVLSPVYRWRKALEEWLSVYVPSLGWQTKYSRVSFGNERYSEVVKKSDYQGQVLVRTLVGGVGLPMLAGGLFLWFRYKDAVGRAAYGVFYNFMGMVCRTIHGRRR</sequence>
<feature type="domain" description="FAD-binding" evidence="13">
    <location>
        <begin position="50"/>
        <end position="411"/>
    </location>
</feature>
<evidence type="ECO:0000256" key="10">
    <source>
        <dbReference type="ARBA" id="ARBA00047818"/>
    </source>
</evidence>
<dbReference type="FunFam" id="3.50.50.60:FF:000129">
    <property type="entry name" value="Kynurenine 3-monooxygenase"/>
    <property type="match status" value="1"/>
</dbReference>
<keyword evidence="11 12" id="KW-0472">Membrane</keyword>
<evidence type="ECO:0000256" key="11">
    <source>
        <dbReference type="HAMAP-Rule" id="MF_03018"/>
    </source>
</evidence>
<evidence type="ECO:0000259" key="13">
    <source>
        <dbReference type="Pfam" id="PF01494"/>
    </source>
</evidence>
<dbReference type="AlphaFoldDB" id="A0AAE0NVV2"/>
<dbReference type="GO" id="GO:0005741">
    <property type="term" value="C:mitochondrial outer membrane"/>
    <property type="evidence" value="ECO:0007669"/>
    <property type="project" value="UniProtKB-SubCell"/>
</dbReference>
<evidence type="ECO:0000256" key="5">
    <source>
        <dbReference type="ARBA" id="ARBA00022827"/>
    </source>
</evidence>
<evidence type="ECO:0000256" key="8">
    <source>
        <dbReference type="ARBA" id="ARBA00023033"/>
    </source>
</evidence>
<evidence type="ECO:0000256" key="7">
    <source>
        <dbReference type="ARBA" id="ARBA00023002"/>
    </source>
</evidence>
<dbReference type="GO" id="GO:0070189">
    <property type="term" value="P:kynurenine metabolic process"/>
    <property type="evidence" value="ECO:0007669"/>
    <property type="project" value="TreeGrafter"/>
</dbReference>
<keyword evidence="4 11" id="KW-1000">Mitochondrion outer membrane</keyword>
<dbReference type="GO" id="GO:0006569">
    <property type="term" value="P:L-tryptophan catabolic process"/>
    <property type="evidence" value="ECO:0007669"/>
    <property type="project" value="UniProtKB-UniRule"/>
</dbReference>
<dbReference type="GO" id="GO:0043420">
    <property type="term" value="P:anthranilate metabolic process"/>
    <property type="evidence" value="ECO:0007669"/>
    <property type="project" value="UniProtKB-UniRule"/>
</dbReference>
<dbReference type="PANTHER" id="PTHR46028">
    <property type="entry name" value="KYNURENINE 3-MONOOXYGENASE"/>
    <property type="match status" value="1"/>
</dbReference>
<keyword evidence="5 11" id="KW-0274">FAD</keyword>